<dbReference type="EMBL" id="DRTU01000185">
    <property type="protein sequence ID" value="HHI00675.1"/>
    <property type="molecule type" value="Genomic_DNA"/>
</dbReference>
<dbReference type="PANTHER" id="PTHR43488:SF2">
    <property type="entry name" value="GLUTAMATE-PYRUVATE AMINOTRANSFERASE ALAA"/>
    <property type="match status" value="1"/>
</dbReference>
<name>A0A7C5JWS5_THELI</name>
<feature type="non-terminal residue" evidence="5">
    <location>
        <position position="73"/>
    </location>
</feature>
<dbReference type="Proteomes" id="UP000886217">
    <property type="component" value="Unassembled WGS sequence"/>
</dbReference>
<dbReference type="GO" id="GO:0008483">
    <property type="term" value="F:transaminase activity"/>
    <property type="evidence" value="ECO:0007669"/>
    <property type="project" value="UniProtKB-KW"/>
</dbReference>
<keyword evidence="2 5" id="KW-0032">Aminotransferase</keyword>
<evidence type="ECO:0000313" key="5">
    <source>
        <dbReference type="EMBL" id="HHI00675.1"/>
    </source>
</evidence>
<dbReference type="AlphaFoldDB" id="A0A7C5JWS5"/>
<dbReference type="InterPro" id="IPR015424">
    <property type="entry name" value="PyrdxlP-dep_Trfase"/>
</dbReference>
<proteinExistence type="predicted"/>
<organism evidence="5">
    <name type="scientific">Thermococcus litoralis</name>
    <dbReference type="NCBI Taxonomy" id="2265"/>
    <lineage>
        <taxon>Archaea</taxon>
        <taxon>Methanobacteriati</taxon>
        <taxon>Methanobacteriota</taxon>
        <taxon>Thermococci</taxon>
        <taxon>Thermococcales</taxon>
        <taxon>Thermococcaceae</taxon>
        <taxon>Thermococcus</taxon>
    </lineage>
</organism>
<gene>
    <name evidence="5" type="ORF">ENL40_04270</name>
</gene>
<dbReference type="InterPro" id="IPR015422">
    <property type="entry name" value="PyrdxlP-dep_Trfase_small"/>
</dbReference>
<evidence type="ECO:0000256" key="3">
    <source>
        <dbReference type="ARBA" id="ARBA00022679"/>
    </source>
</evidence>
<comment type="cofactor">
    <cofactor evidence="1">
        <name>pyridoxal 5'-phosphate</name>
        <dbReference type="ChEBI" id="CHEBI:597326"/>
    </cofactor>
</comment>
<keyword evidence="3" id="KW-0808">Transferase</keyword>
<dbReference type="Gene3D" id="3.90.1150.10">
    <property type="entry name" value="Aspartate Aminotransferase, domain 1"/>
    <property type="match status" value="1"/>
</dbReference>
<evidence type="ECO:0000256" key="1">
    <source>
        <dbReference type="ARBA" id="ARBA00001933"/>
    </source>
</evidence>
<dbReference type="InterPro" id="IPR051926">
    <property type="entry name" value="Ala_Aminotransferase"/>
</dbReference>
<dbReference type="SUPFAM" id="SSF53383">
    <property type="entry name" value="PLP-dependent transferases"/>
    <property type="match status" value="1"/>
</dbReference>
<reference evidence="5" key="1">
    <citation type="journal article" date="2020" name="mSystems">
        <title>Genome- and Community-Level Interaction Insights into Carbon Utilization and Element Cycling Functions of Hydrothermarchaeota in Hydrothermal Sediment.</title>
        <authorList>
            <person name="Zhou Z."/>
            <person name="Liu Y."/>
            <person name="Xu W."/>
            <person name="Pan J."/>
            <person name="Luo Z.H."/>
            <person name="Li M."/>
        </authorList>
    </citation>
    <scope>NUCLEOTIDE SEQUENCE [LARGE SCALE GENOMIC DNA]</scope>
    <source>
        <strain evidence="5">HyVt-93</strain>
    </source>
</reference>
<comment type="caution">
    <text evidence="5">The sequence shown here is derived from an EMBL/GenBank/DDBJ whole genome shotgun (WGS) entry which is preliminary data.</text>
</comment>
<evidence type="ECO:0000256" key="4">
    <source>
        <dbReference type="ARBA" id="ARBA00022898"/>
    </source>
</evidence>
<sequence length="73" mass="8313">MVKASKRAMGIEYAIRDVVLPARELEKQGIKIIKLNIGDPVKFDFQPPEHMKKAYCEAIMEGHNYYGDSEGDK</sequence>
<keyword evidence="4" id="KW-0663">Pyridoxal phosphate</keyword>
<dbReference type="PANTHER" id="PTHR43488">
    <property type="entry name" value="GLUTAMATE-PYRUVATE AMINOTRANSFERASE ALAA"/>
    <property type="match status" value="1"/>
</dbReference>
<accession>A0A7C5JWS5</accession>
<evidence type="ECO:0000256" key="2">
    <source>
        <dbReference type="ARBA" id="ARBA00022576"/>
    </source>
</evidence>
<protein>
    <submittedName>
        <fullName evidence="5">Alanine aminotransferase</fullName>
    </submittedName>
</protein>